<dbReference type="InterPro" id="IPR007318">
    <property type="entry name" value="Phopholipid_MeTrfase"/>
</dbReference>
<dbReference type="GO" id="GO:0008168">
    <property type="term" value="F:methyltransferase activity"/>
    <property type="evidence" value="ECO:0007669"/>
    <property type="project" value="UniProtKB-KW"/>
</dbReference>
<evidence type="ECO:0000256" key="2">
    <source>
        <dbReference type="ARBA" id="ARBA00022692"/>
    </source>
</evidence>
<accession>A0A6H9YWE9</accession>
<keyword evidence="4 5" id="KW-0472">Membrane</keyword>
<dbReference type="EMBL" id="WBMT01000014">
    <property type="protein sequence ID" value="KAB2345198.1"/>
    <property type="molecule type" value="Genomic_DNA"/>
</dbReference>
<dbReference type="AlphaFoldDB" id="A0A6H9YWE9"/>
<reference evidence="6 7" key="1">
    <citation type="submission" date="2019-09" db="EMBL/GenBank/DDBJ databases">
        <title>Actinomadura physcomitrii sp. nov., a novel actinomycete isolated from moss [Physcomitrium sphaericum (Ludw) Fuernr].</title>
        <authorList>
            <person name="Zhuang X."/>
            <person name="Liu C."/>
        </authorList>
    </citation>
    <scope>NUCLEOTIDE SEQUENCE [LARGE SCALE GENOMIC DNA]</scope>
    <source>
        <strain evidence="6 7">HMC1</strain>
    </source>
</reference>
<keyword evidence="2 5" id="KW-0812">Transmembrane</keyword>
<comment type="caution">
    <text evidence="6">The sequence shown here is derived from an EMBL/GenBank/DDBJ whole genome shotgun (WGS) entry which is preliminary data.</text>
</comment>
<feature type="transmembrane region" description="Helical" evidence="5">
    <location>
        <begin position="94"/>
        <end position="113"/>
    </location>
</feature>
<evidence type="ECO:0000256" key="4">
    <source>
        <dbReference type="ARBA" id="ARBA00023136"/>
    </source>
</evidence>
<feature type="transmembrane region" description="Helical" evidence="5">
    <location>
        <begin position="67"/>
        <end position="87"/>
    </location>
</feature>
<feature type="transmembrane region" description="Helical" evidence="5">
    <location>
        <begin position="6"/>
        <end position="22"/>
    </location>
</feature>
<dbReference type="GO" id="GO:0032259">
    <property type="term" value="P:methylation"/>
    <property type="evidence" value="ECO:0007669"/>
    <property type="project" value="UniProtKB-KW"/>
</dbReference>
<feature type="transmembrane region" description="Helical" evidence="5">
    <location>
        <begin position="182"/>
        <end position="204"/>
    </location>
</feature>
<evidence type="ECO:0000313" key="6">
    <source>
        <dbReference type="EMBL" id="KAB2345198.1"/>
    </source>
</evidence>
<evidence type="ECO:0000313" key="7">
    <source>
        <dbReference type="Proteomes" id="UP000468735"/>
    </source>
</evidence>
<feature type="transmembrane region" description="Helical" evidence="5">
    <location>
        <begin position="243"/>
        <end position="271"/>
    </location>
</feature>
<feature type="transmembrane region" description="Helical" evidence="5">
    <location>
        <begin position="125"/>
        <end position="145"/>
    </location>
</feature>
<evidence type="ECO:0000256" key="5">
    <source>
        <dbReference type="SAM" id="Phobius"/>
    </source>
</evidence>
<dbReference type="OrthoDB" id="941586at2"/>
<gene>
    <name evidence="6" type="ORF">F8566_28435</name>
</gene>
<dbReference type="GO" id="GO:0012505">
    <property type="term" value="C:endomembrane system"/>
    <property type="evidence" value="ECO:0007669"/>
    <property type="project" value="UniProtKB-SubCell"/>
</dbReference>
<dbReference type="Gene3D" id="1.20.120.1630">
    <property type="match status" value="1"/>
</dbReference>
<comment type="subcellular location">
    <subcellularLocation>
        <location evidence="1">Endomembrane system</location>
        <topology evidence="1">Multi-pass membrane protein</topology>
    </subcellularLocation>
</comment>
<dbReference type="Proteomes" id="UP000468735">
    <property type="component" value="Unassembled WGS sequence"/>
</dbReference>
<dbReference type="Pfam" id="PF04191">
    <property type="entry name" value="PEMT"/>
    <property type="match status" value="1"/>
</dbReference>
<keyword evidence="6" id="KW-0489">Methyltransferase</keyword>
<keyword evidence="7" id="KW-1185">Reference proteome</keyword>
<evidence type="ECO:0000256" key="3">
    <source>
        <dbReference type="ARBA" id="ARBA00022989"/>
    </source>
</evidence>
<feature type="transmembrane region" description="Helical" evidence="5">
    <location>
        <begin position="34"/>
        <end position="61"/>
    </location>
</feature>
<name>A0A6H9YWE9_9ACTN</name>
<feature type="transmembrane region" description="Helical" evidence="5">
    <location>
        <begin position="152"/>
        <end position="170"/>
    </location>
</feature>
<dbReference type="RefSeq" id="WP_151564910.1">
    <property type="nucleotide sequence ID" value="NZ_WBMT01000014.1"/>
</dbReference>
<organism evidence="6 7">
    <name type="scientific">Actinomadura rudentiformis</name>
    <dbReference type="NCBI Taxonomy" id="359158"/>
    <lineage>
        <taxon>Bacteria</taxon>
        <taxon>Bacillati</taxon>
        <taxon>Actinomycetota</taxon>
        <taxon>Actinomycetes</taxon>
        <taxon>Streptosporangiales</taxon>
        <taxon>Thermomonosporaceae</taxon>
        <taxon>Actinomadura</taxon>
    </lineage>
</organism>
<sequence length="413" mass="44083">MDPALVRGVALFVPVLVLMGLLRYRPPTPGEIAALILAISWNAVTLTGVNVLAIQAGWWSFAAEGGTFGGVPLDLLLGWAVLWGGVAVQALRRLPLPLVVGLAIWIDLAVMPLGEPVLLLGNSWLTGEAVAAAVALVPGLLLAHWTVTGRHLMLRVLLQAVLATGLMVALPTALSRVPDRPGWALGLAAQLMIAPGALVAAAVWEFARTGRGTPLPYDPPARLVTTGPYAYVRNPMQTSMAAAYLILGMLDVRFLIAAVVALSYGAGLAAWHENEQLHTRYGTAWIAYRSAVRPWLPRLRPFPGMQPAVIWIAGDCDRCSPVAAWILQRHPTALTVRPAEDHPDGIRRMAYERADGTRAEGVAAWAHAAGHLHLGWALLGWTLNLPGLNHFAQLCADTFGAGPAAQPARRPAR</sequence>
<keyword evidence="6" id="KW-0808">Transferase</keyword>
<proteinExistence type="predicted"/>
<protein>
    <submittedName>
        <fullName evidence="6">Isoprenylcysteine carboxylmethyltransferase family protein</fullName>
    </submittedName>
</protein>
<keyword evidence="3 5" id="KW-1133">Transmembrane helix</keyword>
<evidence type="ECO:0000256" key="1">
    <source>
        <dbReference type="ARBA" id="ARBA00004127"/>
    </source>
</evidence>